<dbReference type="InterPro" id="IPR052574">
    <property type="entry name" value="CDIRP"/>
</dbReference>
<reference evidence="4 5" key="1">
    <citation type="submission" date="2014-08" db="EMBL/GenBank/DDBJ databases">
        <title>Porphyromonas gingivicanis strain:COT-022_OH1391 Genome sequencing.</title>
        <authorList>
            <person name="Wallis C."/>
            <person name="Deusch O."/>
            <person name="O'Flynn C."/>
            <person name="Davis I."/>
            <person name="Jospin G."/>
            <person name="Darling A.E."/>
            <person name="Coil D.A."/>
            <person name="Alexiev A."/>
            <person name="Horsfall A."/>
            <person name="Kirkwood N."/>
            <person name="Harris S."/>
            <person name="Eisen J.A."/>
        </authorList>
    </citation>
    <scope>NUCLEOTIDE SEQUENCE [LARGE SCALE GENOMIC DNA]</scope>
    <source>
        <strain evidence="5">COT-022 OH1391</strain>
    </source>
</reference>
<dbReference type="Pfam" id="PF12799">
    <property type="entry name" value="LRR_4"/>
    <property type="match status" value="1"/>
</dbReference>
<evidence type="ECO:0000256" key="1">
    <source>
        <dbReference type="ARBA" id="ARBA00022614"/>
    </source>
</evidence>
<organism evidence="4 5">
    <name type="scientific">Porphyromonas gingivicanis</name>
    <dbReference type="NCBI Taxonomy" id="266762"/>
    <lineage>
        <taxon>Bacteria</taxon>
        <taxon>Pseudomonadati</taxon>
        <taxon>Bacteroidota</taxon>
        <taxon>Bacteroidia</taxon>
        <taxon>Bacteroidales</taxon>
        <taxon>Porphyromonadaceae</taxon>
        <taxon>Porphyromonas</taxon>
    </lineage>
</organism>
<evidence type="ECO:0008006" key="6">
    <source>
        <dbReference type="Google" id="ProtNLM"/>
    </source>
</evidence>
<feature type="chain" id="PRO_5001987753" description="Secretion system C-terminal sorting domain-containing protein" evidence="3">
    <location>
        <begin position="22"/>
        <end position="412"/>
    </location>
</feature>
<dbReference type="InterPro" id="IPR032675">
    <property type="entry name" value="LRR_dom_sf"/>
</dbReference>
<protein>
    <recommendedName>
        <fullName evidence="6">Secretion system C-terminal sorting domain-containing protein</fullName>
    </recommendedName>
</protein>
<evidence type="ECO:0000313" key="4">
    <source>
        <dbReference type="EMBL" id="KGN99147.1"/>
    </source>
</evidence>
<proteinExistence type="predicted"/>
<dbReference type="RefSeq" id="WP_036882805.1">
    <property type="nucleotide sequence ID" value="NZ_JQZW01000002.1"/>
</dbReference>
<keyword evidence="3" id="KW-0732">Signal</keyword>
<evidence type="ECO:0000256" key="2">
    <source>
        <dbReference type="ARBA" id="ARBA00022737"/>
    </source>
</evidence>
<dbReference type="EMBL" id="JQZW01000002">
    <property type="protein sequence ID" value="KGN99147.1"/>
    <property type="molecule type" value="Genomic_DNA"/>
</dbReference>
<dbReference type="InterPro" id="IPR025875">
    <property type="entry name" value="Leu-rich_rpt_4"/>
</dbReference>
<dbReference type="PANTHER" id="PTHR47566:SF1">
    <property type="entry name" value="PROTEIN NUD1"/>
    <property type="match status" value="1"/>
</dbReference>
<evidence type="ECO:0000313" key="5">
    <source>
        <dbReference type="Proteomes" id="UP000030134"/>
    </source>
</evidence>
<keyword evidence="2" id="KW-0677">Repeat</keyword>
<dbReference type="AlphaFoldDB" id="A0A0A2G9N6"/>
<feature type="signal peptide" evidence="3">
    <location>
        <begin position="1"/>
        <end position="21"/>
    </location>
</feature>
<gene>
    <name evidence="4" type="ORF">HQ36_01425</name>
</gene>
<dbReference type="eggNOG" id="COG4886">
    <property type="taxonomic scope" value="Bacteria"/>
</dbReference>
<dbReference type="NCBIfam" id="TIGR04183">
    <property type="entry name" value="Por_Secre_tail"/>
    <property type="match status" value="1"/>
</dbReference>
<dbReference type="OrthoDB" id="1014608at2"/>
<dbReference type="PANTHER" id="PTHR47566">
    <property type="match status" value="1"/>
</dbReference>
<dbReference type="Proteomes" id="UP000030134">
    <property type="component" value="Unassembled WGS sequence"/>
</dbReference>
<name>A0A0A2G9N6_9PORP</name>
<dbReference type="SUPFAM" id="SSF52058">
    <property type="entry name" value="L domain-like"/>
    <property type="match status" value="1"/>
</dbReference>
<keyword evidence="1" id="KW-0433">Leucine-rich repeat</keyword>
<dbReference type="Gene3D" id="3.80.10.10">
    <property type="entry name" value="Ribonuclease Inhibitor"/>
    <property type="match status" value="1"/>
</dbReference>
<accession>A0A0A2G9N6</accession>
<dbReference type="InterPro" id="IPR026444">
    <property type="entry name" value="Secre_tail"/>
</dbReference>
<comment type="caution">
    <text evidence="4">The sequence shown here is derived from an EMBL/GenBank/DDBJ whole genome shotgun (WGS) entry which is preliminary data.</text>
</comment>
<sequence>MKTITNIAVGLLALLSLSALGTSLSRAQTQPNITFQIDTRIGKISEKRSFGMCLSVKGEWRIEGVEKPNDWQNNKYAKYELPPFGALPDIVTIKIWGEIERFSIGETSVVDLNVSQSPSLIRLDCEDNALTNLNLSSNTHLKTLFCSNNQLTALDLTANTALEHLNCSGNPLTELNLQPLSQLKSFGADRTQISKLDVSNLGVLEYMSANENEKLEEVIFHSGERKAENLRAVDLIKCALKGLDFTGLDNLSSVFCYENQISGEACSTLIKSLPDHSYPHPMHNNKLRIINTGSQTERNVCYEADAKLAWEKGWECEDYNGGSPRRYEGSQPSASEEVMSSAIEVFPNPVTFELRIRGAEAFAEVVLFTTQGVAVQLTRCKGDGSATLDLSGLPQGTYLVEVGGKAIPVVKQ</sequence>
<keyword evidence="5" id="KW-1185">Reference proteome</keyword>
<evidence type="ECO:0000256" key="3">
    <source>
        <dbReference type="SAM" id="SignalP"/>
    </source>
</evidence>
<dbReference type="STRING" id="266762.HQ36_01425"/>
<dbReference type="GO" id="GO:0035591">
    <property type="term" value="F:signaling adaptor activity"/>
    <property type="evidence" value="ECO:0007669"/>
    <property type="project" value="TreeGrafter"/>
</dbReference>